<dbReference type="EMBL" id="JACBAF010001823">
    <property type="protein sequence ID" value="KAF7172861.1"/>
    <property type="molecule type" value="Genomic_DNA"/>
</dbReference>
<comment type="caution">
    <text evidence="3">The sequence shown here is derived from an EMBL/GenBank/DDBJ whole genome shotgun (WGS) entry which is preliminary data.</text>
</comment>
<gene>
    <name evidence="2" type="ORF">CNMCM5793_007861</name>
    <name evidence="3" type="ORF">CNMCM6106_006956</name>
</gene>
<evidence type="ECO:0000313" key="5">
    <source>
        <dbReference type="Proteomes" id="UP000662466"/>
    </source>
</evidence>
<proteinExistence type="predicted"/>
<feature type="region of interest" description="Disordered" evidence="1">
    <location>
        <begin position="27"/>
        <end position="127"/>
    </location>
</feature>
<sequence>MSLGIELVEESEEDRVRARMVDFRPNNDTTQITRRRPLFDSRNGKRAETPAERKALFRSELTGNTRAAVDPFLNQDGSVWRPEVKRRKTTSTKGVDTADDASAVEAPVEPDGPVAPPALVNYESDSD</sequence>
<evidence type="ECO:0000313" key="2">
    <source>
        <dbReference type="EMBL" id="KAF7118347.1"/>
    </source>
</evidence>
<reference evidence="3" key="1">
    <citation type="submission" date="2020-06" db="EMBL/GenBank/DDBJ databases">
        <title>Draft genome sequences of strains closely related to Aspergillus parafelis and Aspergillus hiratsukae.</title>
        <authorList>
            <person name="Dos Santos R.A.C."/>
            <person name="Rivero-Menendez O."/>
            <person name="Steenwyk J.L."/>
            <person name="Mead M.E."/>
            <person name="Goldman G.H."/>
            <person name="Alastruey-Izquierdo A."/>
            <person name="Rokas A."/>
        </authorList>
    </citation>
    <scope>NUCLEOTIDE SEQUENCE</scope>
    <source>
        <strain evidence="2">CNM-CM5793</strain>
        <strain evidence="3">CNM-CM6106</strain>
    </source>
</reference>
<evidence type="ECO:0000313" key="3">
    <source>
        <dbReference type="EMBL" id="KAF7172861.1"/>
    </source>
</evidence>
<keyword evidence="4" id="KW-1185">Reference proteome</keyword>
<protein>
    <submittedName>
        <fullName evidence="3">Uncharacterized protein</fullName>
    </submittedName>
</protein>
<feature type="compositionally biased region" description="Basic and acidic residues" evidence="1">
    <location>
        <begin position="37"/>
        <end position="57"/>
    </location>
</feature>
<dbReference type="OrthoDB" id="360327at2759"/>
<accession>A0A8H6QFI1</accession>
<dbReference type="AlphaFoldDB" id="A0A8H6QFI1"/>
<evidence type="ECO:0000256" key="1">
    <source>
        <dbReference type="SAM" id="MobiDB-lite"/>
    </source>
</evidence>
<dbReference type="Proteomes" id="UP000630445">
    <property type="component" value="Unassembled WGS sequence"/>
</dbReference>
<dbReference type="EMBL" id="JACBAD010002070">
    <property type="protein sequence ID" value="KAF7118347.1"/>
    <property type="molecule type" value="Genomic_DNA"/>
</dbReference>
<dbReference type="Proteomes" id="UP000662466">
    <property type="component" value="Unassembled WGS sequence"/>
</dbReference>
<name>A0A8H6QFI1_9EURO</name>
<evidence type="ECO:0000313" key="4">
    <source>
        <dbReference type="Proteomes" id="UP000630445"/>
    </source>
</evidence>
<organism evidence="3 5">
    <name type="scientific">Aspergillus hiratsukae</name>
    <dbReference type="NCBI Taxonomy" id="1194566"/>
    <lineage>
        <taxon>Eukaryota</taxon>
        <taxon>Fungi</taxon>
        <taxon>Dikarya</taxon>
        <taxon>Ascomycota</taxon>
        <taxon>Pezizomycotina</taxon>
        <taxon>Eurotiomycetes</taxon>
        <taxon>Eurotiomycetidae</taxon>
        <taxon>Eurotiales</taxon>
        <taxon>Aspergillaceae</taxon>
        <taxon>Aspergillus</taxon>
        <taxon>Aspergillus subgen. Fumigati</taxon>
    </lineage>
</organism>